<dbReference type="Gene3D" id="1.10.1130.10">
    <property type="entry name" value="Flavocytochrome C3, Chain A"/>
    <property type="match status" value="2"/>
</dbReference>
<dbReference type="AlphaFoldDB" id="A0AA37T2R3"/>
<sequence length="737" mass="82998">MLVKFLVFTLIAISTYSLTSTKNAKAYETENGTYSSNDCASCHQAQATNWATSHHAQSMMPLTPKSVKGAFGSQSNPVTASHMGLSASFYSSRKPDTPNDLKDYFLTLTRNGKTSTFKASYTFGVTPLQQYLVEVESKIPINASLKRKDNTGHRYQVFPFAWDSRPKSEGGQRWFTQYIDEDIKPNDRLHWQQPLQNWNGMCADCHSDNLKRGYNSSTNMFDTSFSAVNVSCLACHDDKAVPHQASKKKVANVGSWVHEQGTATAVWKGERKNNDFMETCFACHSLRSPLTDGFNSQDGFYDQFIPSLLTPPLYHDDGQIKEEVYVYGSFLQSKMYHEGVTCLDCHNPHSNKVKSETNALCAQCHSPQVFDTKTHHGHPLGSEGAKCINCHMPKKNFMVVDDRGDHSFKVPRPDWSQKYGIPNACQQCHDDKSDDWASAELAKLHGNLKARPAEESYIQLVSGVATNLNQYWTFIFDESAPAIKRATVLSILGQRHAVDPEKLRKALRNENVLIRLGAMAATTNMQAQQVASLLSPLLNDTAKAVRVDAASRLAGTQLPQNYLSLFRQAFTELEAMHATNNWRGEGRMNAGIAALKMGQITDAESQYEMATFIDPYFAQGYVNLADVYRSVNKVKKEHDVYKKGIQYLPKDGLIRYAYSLYFVRQQNYNDALVQVKSAHEFEPDNTQYVYAYALILERNNRLKDAVELLAPYAVDITSPLSELYHQYKKTCQLKNEC</sequence>
<reference evidence="5" key="2">
    <citation type="submission" date="2023-01" db="EMBL/GenBank/DDBJ databases">
        <title>Draft genome sequence of Agaribacter marinus strain NBRC 110023.</title>
        <authorList>
            <person name="Sun Q."/>
            <person name="Mori K."/>
        </authorList>
    </citation>
    <scope>NUCLEOTIDE SEQUENCE</scope>
    <source>
        <strain evidence="5">NBRC 110023</strain>
    </source>
</reference>
<evidence type="ECO:0000259" key="4">
    <source>
        <dbReference type="Pfam" id="PF13435"/>
    </source>
</evidence>
<feature type="domain" description="Cytochrome c-552/4" evidence="4">
    <location>
        <begin position="39"/>
        <end position="66"/>
    </location>
</feature>
<dbReference type="Pfam" id="PF09699">
    <property type="entry name" value="Paired_CXXCH_1"/>
    <property type="match status" value="1"/>
</dbReference>
<keyword evidence="6" id="KW-1185">Reference proteome</keyword>
<organism evidence="5 6">
    <name type="scientific">Agaribacter marinus</name>
    <dbReference type="NCBI Taxonomy" id="1431249"/>
    <lineage>
        <taxon>Bacteria</taxon>
        <taxon>Pseudomonadati</taxon>
        <taxon>Pseudomonadota</taxon>
        <taxon>Gammaproteobacteria</taxon>
        <taxon>Alteromonadales</taxon>
        <taxon>Alteromonadaceae</taxon>
        <taxon>Agaribacter</taxon>
    </lineage>
</organism>
<name>A0AA37T2R3_9ALTE</name>
<evidence type="ECO:0000256" key="2">
    <source>
        <dbReference type="SAM" id="SignalP"/>
    </source>
</evidence>
<dbReference type="InterPro" id="IPR023155">
    <property type="entry name" value="Cyt_c-552/4"/>
</dbReference>
<dbReference type="InterPro" id="IPR011990">
    <property type="entry name" value="TPR-like_helical_dom_sf"/>
</dbReference>
<evidence type="ECO:0000259" key="3">
    <source>
        <dbReference type="Pfam" id="PF09699"/>
    </source>
</evidence>
<evidence type="ECO:0000313" key="5">
    <source>
        <dbReference type="EMBL" id="GLR72900.1"/>
    </source>
</evidence>
<comment type="caution">
    <text evidence="5">The sequence shown here is derived from an EMBL/GenBank/DDBJ whole genome shotgun (WGS) entry which is preliminary data.</text>
</comment>
<feature type="signal peptide" evidence="2">
    <location>
        <begin position="1"/>
        <end position="19"/>
    </location>
</feature>
<dbReference type="Gene3D" id="1.25.40.10">
    <property type="entry name" value="Tetratricopeptide repeat domain"/>
    <property type="match status" value="2"/>
</dbReference>
<dbReference type="Proteomes" id="UP001156601">
    <property type="component" value="Unassembled WGS sequence"/>
</dbReference>
<proteinExistence type="predicted"/>
<dbReference type="RefSeq" id="WP_284219319.1">
    <property type="nucleotide sequence ID" value="NZ_BSOT01000019.1"/>
</dbReference>
<dbReference type="SUPFAM" id="SSF48695">
    <property type="entry name" value="Multiheme cytochromes"/>
    <property type="match status" value="1"/>
</dbReference>
<dbReference type="PANTHER" id="PTHR35038:SF8">
    <property type="entry name" value="C-TYPE POLYHEME CYTOCHROME OMCC"/>
    <property type="match status" value="1"/>
</dbReference>
<evidence type="ECO:0000313" key="6">
    <source>
        <dbReference type="Proteomes" id="UP001156601"/>
    </source>
</evidence>
<dbReference type="Pfam" id="PF13435">
    <property type="entry name" value="Cytochrome_C554"/>
    <property type="match status" value="1"/>
</dbReference>
<protein>
    <submittedName>
        <fullName evidence="5">Uncharacterized protein</fullName>
    </submittedName>
</protein>
<dbReference type="InterPro" id="IPR036280">
    <property type="entry name" value="Multihaem_cyt_sf"/>
</dbReference>
<dbReference type="InterPro" id="IPR010177">
    <property type="entry name" value="Paired_CXXCH_1"/>
</dbReference>
<reference evidence="5" key="1">
    <citation type="journal article" date="2014" name="Int. J. Syst. Evol. Microbiol.">
        <title>Complete genome sequence of Corynebacterium casei LMG S-19264T (=DSM 44701T), isolated from a smear-ripened cheese.</title>
        <authorList>
            <consortium name="US DOE Joint Genome Institute (JGI-PGF)"/>
            <person name="Walter F."/>
            <person name="Albersmeier A."/>
            <person name="Kalinowski J."/>
            <person name="Ruckert C."/>
        </authorList>
    </citation>
    <scope>NUCLEOTIDE SEQUENCE</scope>
    <source>
        <strain evidence="5">NBRC 110023</strain>
    </source>
</reference>
<gene>
    <name evidence="5" type="ORF">GCM10007852_38080</name>
</gene>
<dbReference type="EMBL" id="BSOT01000019">
    <property type="protein sequence ID" value="GLR72900.1"/>
    <property type="molecule type" value="Genomic_DNA"/>
</dbReference>
<keyword evidence="1 2" id="KW-0732">Signal</keyword>
<evidence type="ECO:0000256" key="1">
    <source>
        <dbReference type="ARBA" id="ARBA00022729"/>
    </source>
</evidence>
<dbReference type="GO" id="GO:0016491">
    <property type="term" value="F:oxidoreductase activity"/>
    <property type="evidence" value="ECO:0007669"/>
    <property type="project" value="TreeGrafter"/>
</dbReference>
<accession>A0AA37T2R3</accession>
<dbReference type="SUPFAM" id="SSF48452">
    <property type="entry name" value="TPR-like"/>
    <property type="match status" value="1"/>
</dbReference>
<dbReference type="PANTHER" id="PTHR35038">
    <property type="entry name" value="DISSIMILATORY SULFITE REDUCTASE SIRA"/>
    <property type="match status" value="1"/>
</dbReference>
<feature type="chain" id="PRO_5041335205" evidence="2">
    <location>
        <begin position="20"/>
        <end position="737"/>
    </location>
</feature>
<feature type="domain" description="Doubled CXXCH motif" evidence="3">
    <location>
        <begin position="338"/>
        <end position="368"/>
    </location>
</feature>
<dbReference type="InterPro" id="IPR051829">
    <property type="entry name" value="Multiheme_Cytochr_ET"/>
</dbReference>